<gene>
    <name evidence="7" type="ORF">GCM10007415_02540</name>
</gene>
<evidence type="ECO:0000256" key="4">
    <source>
        <dbReference type="ARBA" id="ARBA00023004"/>
    </source>
</evidence>
<accession>A0A917HC40</accession>
<dbReference type="Gene3D" id="3.50.50.60">
    <property type="entry name" value="FAD/NAD(P)-binding domain"/>
    <property type="match status" value="2"/>
</dbReference>
<evidence type="ECO:0000256" key="5">
    <source>
        <dbReference type="ARBA" id="ARBA00023014"/>
    </source>
</evidence>
<evidence type="ECO:0000256" key="2">
    <source>
        <dbReference type="ARBA" id="ARBA00022723"/>
    </source>
</evidence>
<dbReference type="PROSITE" id="PS51318">
    <property type="entry name" value="TAT"/>
    <property type="match status" value="1"/>
</dbReference>
<dbReference type="GO" id="GO:0051539">
    <property type="term" value="F:4 iron, 4 sulfur cluster binding"/>
    <property type="evidence" value="ECO:0007669"/>
    <property type="project" value="UniProtKB-KW"/>
</dbReference>
<dbReference type="PANTHER" id="PTHR43498:SF1">
    <property type="entry name" value="COB--COM HETERODISULFIDE REDUCTASE IRON-SULFUR SUBUNIT A"/>
    <property type="match status" value="1"/>
</dbReference>
<keyword evidence="6" id="KW-0732">Signal</keyword>
<name>A0A917HC40_9SPHI</name>
<dbReference type="GO" id="GO:0046872">
    <property type="term" value="F:metal ion binding"/>
    <property type="evidence" value="ECO:0007669"/>
    <property type="project" value="UniProtKB-KW"/>
</dbReference>
<dbReference type="Proteomes" id="UP000660862">
    <property type="component" value="Unassembled WGS sequence"/>
</dbReference>
<keyword evidence="8" id="KW-1185">Reference proteome</keyword>
<comment type="caution">
    <text evidence="7">The sequence shown here is derived from an EMBL/GenBank/DDBJ whole genome shotgun (WGS) entry which is preliminary data.</text>
</comment>
<dbReference type="SUPFAM" id="SSF51905">
    <property type="entry name" value="FAD/NAD(P)-binding domain"/>
    <property type="match status" value="3"/>
</dbReference>
<evidence type="ECO:0000256" key="1">
    <source>
        <dbReference type="ARBA" id="ARBA00022485"/>
    </source>
</evidence>
<dbReference type="Pfam" id="PF12831">
    <property type="entry name" value="FAD_oxidored"/>
    <property type="match status" value="3"/>
</dbReference>
<evidence type="ECO:0000256" key="3">
    <source>
        <dbReference type="ARBA" id="ARBA00023002"/>
    </source>
</evidence>
<dbReference type="GO" id="GO:0016491">
    <property type="term" value="F:oxidoreductase activity"/>
    <property type="evidence" value="ECO:0007669"/>
    <property type="project" value="UniProtKB-KW"/>
</dbReference>
<protein>
    <recommendedName>
        <fullName evidence="9">FAD dependent oxidoreductase</fullName>
    </recommendedName>
</protein>
<proteinExistence type="predicted"/>
<evidence type="ECO:0000313" key="8">
    <source>
        <dbReference type="Proteomes" id="UP000660862"/>
    </source>
</evidence>
<reference evidence="7" key="1">
    <citation type="journal article" date="2014" name="Int. J. Syst. Evol. Microbiol.">
        <title>Complete genome sequence of Corynebacterium casei LMG S-19264T (=DSM 44701T), isolated from a smear-ripened cheese.</title>
        <authorList>
            <consortium name="US DOE Joint Genome Institute (JGI-PGF)"/>
            <person name="Walter F."/>
            <person name="Albersmeier A."/>
            <person name="Kalinowski J."/>
            <person name="Ruckert C."/>
        </authorList>
    </citation>
    <scope>NUCLEOTIDE SEQUENCE</scope>
    <source>
        <strain evidence="7">CGMCC 1.12195</strain>
    </source>
</reference>
<keyword evidence="5" id="KW-0411">Iron-sulfur</keyword>
<evidence type="ECO:0008006" key="9">
    <source>
        <dbReference type="Google" id="ProtNLM"/>
    </source>
</evidence>
<reference evidence="7" key="2">
    <citation type="submission" date="2020-09" db="EMBL/GenBank/DDBJ databases">
        <authorList>
            <person name="Sun Q."/>
            <person name="Zhou Y."/>
        </authorList>
    </citation>
    <scope>NUCLEOTIDE SEQUENCE</scope>
    <source>
        <strain evidence="7">CGMCC 1.12195</strain>
    </source>
</reference>
<keyword evidence="3" id="KW-0560">Oxidoreductase</keyword>
<keyword evidence="4" id="KW-0408">Iron</keyword>
<sequence length="1056" mass="115836">MLNFQKNMNRRNFIKLSVPATGMALLAPSLASQALADINRQFTGRADFDMYDIVINGGGLRGYFAALHAVKAGKRVLLVERRSSFGYELAAKGRLWLGANGMDELPEDIRDLLWSTAESSEVHATAGTGPGGGVFGDELALMAGSFKKALLHNALTHKVDILLMTDVCGLFTEGKSVQGALLACKHGLFGVKCRQFIDASEHALFSRRLLGSDVRLAEATFTLEIWKTESPVRKSITVPSSLGVTDDAVNIHRGKHADHQVFLEFGFDATDLDMETVEHRARELAVVIGKTLPSLDPMFAGAEIMQFAWETTAKLVDPTLPKARLSGHHIISDTTAPADCAQLLAIQQEAAQLVAGLPNGSTAAATLAELMIVGSTIPKRGVALSEVDEPGLAIPLKRCTIDSAAITGRHDCQVFVAGGGTAGAMAAIGAVSKGASTIVADFFQDLGGTKTMCGVMGYYHGYRSQPYFKQQDDEANRLAIEAHMSKRLGRMAYLLQQTVQGDGRFFGNAILCGALHSDRNVQGGLVCRYGSLEAVHADVSIDATGDGDLAAFAGASFDHGDARTGKTQNYSQWDIRGAGKMPSNTNRDYDIIDNTRIGEVQRALFISHYEAHHYDFYPMMAVRESRRTKGEYELTLLDAVEGTHFADVLCLASSDFDPHYVGMSDYTRCGFLLPHSNDILVEIPYRSIVPKDLNGLLLSGRGFSQTQEAYQFTRMTSDLIVLGYLTGQIAADLSFTDTNARDYEVSTLQQEWAALGYYPEGLLSKPAGNRSGSPAEVKRRVEALSQGKREFLYDCIKLPKDETVPLLQHALQSVSDAPTRLLIAQALAWFGEKTGNELIMADLEALYTEERTAGYPADFVDNYDLIRGRKHNVLEGLYWRINQHIALLARAGYAPAKGTIRTILEHTTSGGPMMKRESDYFDGRIDLKLVPFHNRILNLSYFIERLPDAQFIPGLEALLQDQYIGGYRTSQYEKTRWRVYGGDLELFLAAALARSGGKRGYELLADYLHDVHHTFKTFAASELHIITGKEFNYDAAAWERLVGSLDYPRPNVPLNS</sequence>
<dbReference type="PANTHER" id="PTHR43498">
    <property type="entry name" value="FERREDOXIN:COB-COM HETERODISULFIDE REDUCTASE SUBUNIT A"/>
    <property type="match status" value="1"/>
</dbReference>
<evidence type="ECO:0000313" key="7">
    <source>
        <dbReference type="EMBL" id="GGG74527.1"/>
    </source>
</evidence>
<feature type="chain" id="PRO_5037701578" description="FAD dependent oxidoreductase" evidence="6">
    <location>
        <begin position="37"/>
        <end position="1056"/>
    </location>
</feature>
<dbReference type="InterPro" id="IPR006311">
    <property type="entry name" value="TAT_signal"/>
</dbReference>
<dbReference type="AlphaFoldDB" id="A0A917HC40"/>
<dbReference type="EMBL" id="BMER01000001">
    <property type="protein sequence ID" value="GGG74527.1"/>
    <property type="molecule type" value="Genomic_DNA"/>
</dbReference>
<keyword evidence="2" id="KW-0479">Metal-binding</keyword>
<feature type="signal peptide" evidence="6">
    <location>
        <begin position="1"/>
        <end position="36"/>
    </location>
</feature>
<organism evidence="7 8">
    <name type="scientific">Parapedobacter pyrenivorans</name>
    <dbReference type="NCBI Taxonomy" id="1305674"/>
    <lineage>
        <taxon>Bacteria</taxon>
        <taxon>Pseudomonadati</taxon>
        <taxon>Bacteroidota</taxon>
        <taxon>Sphingobacteriia</taxon>
        <taxon>Sphingobacteriales</taxon>
        <taxon>Sphingobacteriaceae</taxon>
        <taxon>Parapedobacter</taxon>
    </lineage>
</organism>
<dbReference type="InterPro" id="IPR039650">
    <property type="entry name" value="HdrA-like"/>
</dbReference>
<evidence type="ECO:0000256" key="6">
    <source>
        <dbReference type="SAM" id="SignalP"/>
    </source>
</evidence>
<dbReference type="InterPro" id="IPR036188">
    <property type="entry name" value="FAD/NAD-bd_sf"/>
</dbReference>
<keyword evidence="1" id="KW-0004">4Fe-4S</keyword>